<dbReference type="PANTHER" id="PTHR43537:SF45">
    <property type="entry name" value="GNTR FAMILY REGULATORY PROTEIN"/>
    <property type="match status" value="1"/>
</dbReference>
<dbReference type="InterPro" id="IPR036390">
    <property type="entry name" value="WH_DNA-bd_sf"/>
</dbReference>
<protein>
    <submittedName>
        <fullName evidence="5">GntR family transcriptional regulator</fullName>
    </submittedName>
</protein>
<dbReference type="CDD" id="cd07377">
    <property type="entry name" value="WHTH_GntR"/>
    <property type="match status" value="1"/>
</dbReference>
<dbReference type="GO" id="GO:0003677">
    <property type="term" value="F:DNA binding"/>
    <property type="evidence" value="ECO:0007669"/>
    <property type="project" value="UniProtKB-KW"/>
</dbReference>
<evidence type="ECO:0000256" key="3">
    <source>
        <dbReference type="ARBA" id="ARBA00023163"/>
    </source>
</evidence>
<comment type="caution">
    <text evidence="5">The sequence shown here is derived from an EMBL/GenBank/DDBJ whole genome shotgun (WGS) entry which is preliminary data.</text>
</comment>
<keyword evidence="2" id="KW-0238">DNA-binding</keyword>
<dbReference type="InterPro" id="IPR000524">
    <property type="entry name" value="Tscrpt_reg_HTH_GntR"/>
</dbReference>
<reference evidence="5 6" key="1">
    <citation type="submission" date="2018-12" db="EMBL/GenBank/DDBJ databases">
        <authorList>
            <person name="Yang Y."/>
        </authorList>
    </citation>
    <scope>NUCLEOTIDE SEQUENCE [LARGE SCALE GENOMIC DNA]</scope>
    <source>
        <strain evidence="5 6">L-25-5w-1</strain>
    </source>
</reference>
<dbReference type="SUPFAM" id="SSF46785">
    <property type="entry name" value="Winged helix' DNA-binding domain"/>
    <property type="match status" value="1"/>
</dbReference>
<dbReference type="Proteomes" id="UP000277007">
    <property type="component" value="Unassembled WGS sequence"/>
</dbReference>
<dbReference type="InterPro" id="IPR036388">
    <property type="entry name" value="WH-like_DNA-bd_sf"/>
</dbReference>
<dbReference type="SMART" id="SM00345">
    <property type="entry name" value="HTH_GNTR"/>
    <property type="match status" value="1"/>
</dbReference>
<gene>
    <name evidence="5" type="ORF">EJ903_17800</name>
</gene>
<dbReference type="SUPFAM" id="SSF48008">
    <property type="entry name" value="GntR ligand-binding domain-like"/>
    <property type="match status" value="1"/>
</dbReference>
<dbReference type="AlphaFoldDB" id="A0A431VDX3"/>
<proteinExistence type="predicted"/>
<dbReference type="GO" id="GO:0003700">
    <property type="term" value="F:DNA-binding transcription factor activity"/>
    <property type="evidence" value="ECO:0007669"/>
    <property type="project" value="InterPro"/>
</dbReference>
<feature type="domain" description="HTH gntR-type" evidence="4">
    <location>
        <begin position="6"/>
        <end position="73"/>
    </location>
</feature>
<evidence type="ECO:0000259" key="4">
    <source>
        <dbReference type="PROSITE" id="PS50949"/>
    </source>
</evidence>
<dbReference type="InterPro" id="IPR008920">
    <property type="entry name" value="TF_FadR/GntR_C"/>
</dbReference>
<dbReference type="PANTHER" id="PTHR43537">
    <property type="entry name" value="TRANSCRIPTIONAL REGULATOR, GNTR FAMILY"/>
    <property type="match status" value="1"/>
</dbReference>
<dbReference type="Gene3D" id="1.10.10.10">
    <property type="entry name" value="Winged helix-like DNA-binding domain superfamily/Winged helix DNA-binding domain"/>
    <property type="match status" value="1"/>
</dbReference>
<dbReference type="RefSeq" id="WP_126617931.1">
    <property type="nucleotide sequence ID" value="NZ_JBHUCY010000025.1"/>
</dbReference>
<dbReference type="Pfam" id="PF07729">
    <property type="entry name" value="FCD"/>
    <property type="match status" value="1"/>
</dbReference>
<dbReference type="PROSITE" id="PS50949">
    <property type="entry name" value="HTH_GNTR"/>
    <property type="match status" value="1"/>
</dbReference>
<evidence type="ECO:0000313" key="5">
    <source>
        <dbReference type="EMBL" id="RTR17655.1"/>
    </source>
</evidence>
<sequence length="221" mass="24120">MPPHPPAATDRAADHMRTAIMEGGLQPGEQLVEAEWTERLGVSRNTLREAFRHLCREGLAEHQRHCGVTVRSLSAEDVREIFTIRRALELPAVATVTSPIAPHRLDSMRACVAAAADAAKTQDWRAVGSHSLRLHGEIVRLIGSPQLDAFFACVLAQLRLSFAITPDEAAFQAPWLDRDAVILDRLTATDAVGAASALRAYLDDSERGLLARFPAPQLPKP</sequence>
<dbReference type="InterPro" id="IPR011711">
    <property type="entry name" value="GntR_C"/>
</dbReference>
<evidence type="ECO:0000256" key="2">
    <source>
        <dbReference type="ARBA" id="ARBA00023125"/>
    </source>
</evidence>
<dbReference type="Gene3D" id="1.20.120.530">
    <property type="entry name" value="GntR ligand-binding domain-like"/>
    <property type="match status" value="1"/>
</dbReference>
<evidence type="ECO:0000313" key="6">
    <source>
        <dbReference type="Proteomes" id="UP000277007"/>
    </source>
</evidence>
<organism evidence="5 6">
    <name type="scientific">Azospirillum griseum</name>
    <dbReference type="NCBI Taxonomy" id="2496639"/>
    <lineage>
        <taxon>Bacteria</taxon>
        <taxon>Pseudomonadati</taxon>
        <taxon>Pseudomonadota</taxon>
        <taxon>Alphaproteobacteria</taxon>
        <taxon>Rhodospirillales</taxon>
        <taxon>Azospirillaceae</taxon>
        <taxon>Azospirillum</taxon>
    </lineage>
</organism>
<name>A0A431VDX3_9PROT</name>
<dbReference type="Pfam" id="PF00392">
    <property type="entry name" value="GntR"/>
    <property type="match status" value="1"/>
</dbReference>
<dbReference type="OrthoDB" id="9812290at2"/>
<dbReference type="SMART" id="SM00895">
    <property type="entry name" value="FCD"/>
    <property type="match status" value="1"/>
</dbReference>
<keyword evidence="6" id="KW-1185">Reference proteome</keyword>
<dbReference type="EMBL" id="RXMA01000018">
    <property type="protein sequence ID" value="RTR17655.1"/>
    <property type="molecule type" value="Genomic_DNA"/>
</dbReference>
<accession>A0A431VDX3</accession>
<evidence type="ECO:0000256" key="1">
    <source>
        <dbReference type="ARBA" id="ARBA00023015"/>
    </source>
</evidence>
<keyword evidence="1" id="KW-0805">Transcription regulation</keyword>
<keyword evidence="3" id="KW-0804">Transcription</keyword>